<evidence type="ECO:0000259" key="10">
    <source>
        <dbReference type="PROSITE" id="PS50045"/>
    </source>
</evidence>
<dbReference type="Pfam" id="PF25601">
    <property type="entry name" value="AAA_lid_14"/>
    <property type="match status" value="1"/>
</dbReference>
<dbReference type="CDD" id="cd17550">
    <property type="entry name" value="REC_NtrX-like"/>
    <property type="match status" value="1"/>
</dbReference>
<dbReference type="Gene3D" id="1.10.8.60">
    <property type="match status" value="1"/>
</dbReference>
<name>A0A7L9RT86_9PROT</name>
<evidence type="ECO:0000256" key="9">
    <source>
        <dbReference type="PROSITE-ProRule" id="PRU00169"/>
    </source>
</evidence>
<sequence length="466" mass="53027">MKQDILIVDDEADIRRLVADILTDEGYSVNQAATGEQTIEIIHSTCPPHLVLLDVWLNDQKYDGLQLLDIILKRFPDIPVIMISGHSTIETAVSALNRGAVDFLEKPFKTDRLLLSVTRNLENYRLKRENAALKERLINHDEIFGESQISQRLKLLVSKVAPTNSRVLISGGYGVGKEVVARSLHKQSRRTSGAFVSYNCALKRKEDIECDLFGNEDGDTRHQGLLEKANKGTLFLDEISAMPLAVQKRLANVLQEQKFSPLNSTRKINFDARILSASAFDLKRLIDHGKFLEDLFIRINLISIRVPFLRERREEIIPMFDYFMRDVCQIYGKSPKKLSAEAIAALESYHWPGNIRQLKNLVEWLVIMERHNIVESSSHISLKDLPPEISGASPIQVNWMKGLDVMSLPLREARELFERHYLTSQIGRFSGNISQTANFVGMERSALHRKLKSLQLNDDSKNTETL</sequence>
<dbReference type="Pfam" id="PF02954">
    <property type="entry name" value="HTH_8"/>
    <property type="match status" value="1"/>
</dbReference>
<dbReference type="InterPro" id="IPR027417">
    <property type="entry name" value="P-loop_NTPase"/>
</dbReference>
<keyword evidence="6" id="KW-0238">DNA-binding</keyword>
<dbReference type="Gene3D" id="3.40.50.2300">
    <property type="match status" value="1"/>
</dbReference>
<dbReference type="Gene3D" id="3.40.50.300">
    <property type="entry name" value="P-loop containing nucleotide triphosphate hydrolases"/>
    <property type="match status" value="1"/>
</dbReference>
<dbReference type="FunFam" id="3.40.50.2300:FF:000018">
    <property type="entry name" value="DNA-binding transcriptional regulator NtrC"/>
    <property type="match status" value="1"/>
</dbReference>
<feature type="modified residue" description="4-aspartylphosphate" evidence="9">
    <location>
        <position position="54"/>
    </location>
</feature>
<dbReference type="KEGG" id="pbal:CPBP_00341"/>
<gene>
    <name evidence="12" type="primary">ntrC_2</name>
    <name evidence="12" type="ORF">CPBP_00341</name>
</gene>
<dbReference type="GO" id="GO:0005524">
    <property type="term" value="F:ATP binding"/>
    <property type="evidence" value="ECO:0007669"/>
    <property type="project" value="UniProtKB-KW"/>
</dbReference>
<dbReference type="GO" id="GO:0006355">
    <property type="term" value="P:regulation of DNA-templated transcription"/>
    <property type="evidence" value="ECO:0007669"/>
    <property type="project" value="InterPro"/>
</dbReference>
<dbReference type="InterPro" id="IPR001789">
    <property type="entry name" value="Sig_transdc_resp-reg_receiver"/>
</dbReference>
<dbReference type="SMART" id="SM00448">
    <property type="entry name" value="REC"/>
    <property type="match status" value="1"/>
</dbReference>
<keyword evidence="1 9" id="KW-0597">Phosphoprotein</keyword>
<dbReference type="InterPro" id="IPR009057">
    <property type="entry name" value="Homeodomain-like_sf"/>
</dbReference>
<evidence type="ECO:0000256" key="6">
    <source>
        <dbReference type="ARBA" id="ARBA00023125"/>
    </source>
</evidence>
<feature type="domain" description="Response regulatory" evidence="11">
    <location>
        <begin position="4"/>
        <end position="121"/>
    </location>
</feature>
<dbReference type="SUPFAM" id="SSF46689">
    <property type="entry name" value="Homeodomain-like"/>
    <property type="match status" value="1"/>
</dbReference>
<dbReference type="PANTHER" id="PTHR32071:SF17">
    <property type="entry name" value="TRANSCRIPTIONAL REGULATOR (NTRC FAMILY)"/>
    <property type="match status" value="1"/>
</dbReference>
<dbReference type="SMART" id="SM00382">
    <property type="entry name" value="AAA"/>
    <property type="match status" value="1"/>
</dbReference>
<dbReference type="InterPro" id="IPR025943">
    <property type="entry name" value="Sigma_54_int_dom_ATP-bd_2"/>
</dbReference>
<dbReference type="InterPro" id="IPR058031">
    <property type="entry name" value="AAA_lid_NorR"/>
</dbReference>
<dbReference type="InterPro" id="IPR003593">
    <property type="entry name" value="AAA+_ATPase"/>
</dbReference>
<dbReference type="AlphaFoldDB" id="A0A7L9RT86"/>
<dbReference type="InterPro" id="IPR025944">
    <property type="entry name" value="Sigma_54_int_dom_CS"/>
</dbReference>
<proteinExistence type="predicted"/>
<keyword evidence="13" id="KW-1185">Reference proteome</keyword>
<dbReference type="Gene3D" id="1.10.10.60">
    <property type="entry name" value="Homeodomain-like"/>
    <property type="match status" value="1"/>
</dbReference>
<keyword evidence="8" id="KW-0804">Transcription</keyword>
<dbReference type="PROSITE" id="PS00676">
    <property type="entry name" value="SIGMA54_INTERACT_2"/>
    <property type="match status" value="1"/>
</dbReference>
<keyword evidence="2" id="KW-0547">Nucleotide-binding</keyword>
<evidence type="ECO:0000313" key="12">
    <source>
        <dbReference type="EMBL" id="QOL19578.1"/>
    </source>
</evidence>
<dbReference type="PROSITE" id="PS50110">
    <property type="entry name" value="RESPONSE_REGULATORY"/>
    <property type="match status" value="1"/>
</dbReference>
<protein>
    <submittedName>
        <fullName evidence="12">Nitrogen assimilation regulatory protein</fullName>
    </submittedName>
</protein>
<evidence type="ECO:0000256" key="4">
    <source>
        <dbReference type="ARBA" id="ARBA00023012"/>
    </source>
</evidence>
<dbReference type="PROSITE" id="PS00688">
    <property type="entry name" value="SIGMA54_INTERACT_3"/>
    <property type="match status" value="1"/>
</dbReference>
<evidence type="ECO:0000256" key="3">
    <source>
        <dbReference type="ARBA" id="ARBA00022840"/>
    </source>
</evidence>
<organism evidence="12 13">
    <name type="scientific">Candidatus Bodocaedibacter vickermanii</name>
    <dbReference type="NCBI Taxonomy" id="2741701"/>
    <lineage>
        <taxon>Bacteria</taxon>
        <taxon>Pseudomonadati</taxon>
        <taxon>Pseudomonadota</taxon>
        <taxon>Alphaproteobacteria</taxon>
        <taxon>Holosporales</taxon>
        <taxon>Candidatus Paracaedibacteraceae</taxon>
        <taxon>Candidatus Bodocaedibacter</taxon>
    </lineage>
</organism>
<keyword evidence="7" id="KW-0010">Activator</keyword>
<dbReference type="GO" id="GO:0000160">
    <property type="term" value="P:phosphorelay signal transduction system"/>
    <property type="evidence" value="ECO:0007669"/>
    <property type="project" value="UniProtKB-KW"/>
</dbReference>
<dbReference type="SUPFAM" id="SSF52540">
    <property type="entry name" value="P-loop containing nucleoside triphosphate hydrolases"/>
    <property type="match status" value="1"/>
</dbReference>
<evidence type="ECO:0000259" key="11">
    <source>
        <dbReference type="PROSITE" id="PS50110"/>
    </source>
</evidence>
<reference evidence="12 13" key="1">
    <citation type="submission" date="2020-06" db="EMBL/GenBank/DDBJ databases">
        <title>The endosymbiont of the kinetoplastid Bodo saltans is a Paracaedibacter-like alpha-proteobacterium possessing a putative toxin-antitoxin system.</title>
        <authorList>
            <person name="Midha S."/>
            <person name="Rigden D.J."/>
            <person name="Siozios S."/>
            <person name="Hurst G.D.D."/>
            <person name="Jackson A.P."/>
        </authorList>
    </citation>
    <scope>NUCLEOTIDE SEQUENCE [LARGE SCALE GENOMIC DNA]</scope>
    <source>
        <strain evidence="12">Lake Konstanz</strain>
    </source>
</reference>
<evidence type="ECO:0000313" key="13">
    <source>
        <dbReference type="Proteomes" id="UP000594001"/>
    </source>
</evidence>
<dbReference type="Pfam" id="PF00158">
    <property type="entry name" value="Sigma54_activat"/>
    <property type="match status" value="1"/>
</dbReference>
<dbReference type="Pfam" id="PF00072">
    <property type="entry name" value="Response_reg"/>
    <property type="match status" value="1"/>
</dbReference>
<evidence type="ECO:0000256" key="2">
    <source>
        <dbReference type="ARBA" id="ARBA00022741"/>
    </source>
</evidence>
<keyword evidence="4" id="KW-0902">Two-component regulatory system</keyword>
<dbReference type="GO" id="GO:0043565">
    <property type="term" value="F:sequence-specific DNA binding"/>
    <property type="evidence" value="ECO:0007669"/>
    <property type="project" value="InterPro"/>
</dbReference>
<evidence type="ECO:0000256" key="7">
    <source>
        <dbReference type="ARBA" id="ARBA00023159"/>
    </source>
</evidence>
<dbReference type="InterPro" id="IPR002078">
    <property type="entry name" value="Sigma_54_int"/>
</dbReference>
<accession>A0A7L9RT86</accession>
<evidence type="ECO:0000256" key="1">
    <source>
        <dbReference type="ARBA" id="ARBA00022553"/>
    </source>
</evidence>
<feature type="domain" description="Sigma-54 factor interaction" evidence="10">
    <location>
        <begin position="143"/>
        <end position="367"/>
    </location>
</feature>
<evidence type="ECO:0000256" key="8">
    <source>
        <dbReference type="ARBA" id="ARBA00023163"/>
    </source>
</evidence>
<keyword evidence="5" id="KW-0805">Transcription regulation</keyword>
<dbReference type="CDD" id="cd00009">
    <property type="entry name" value="AAA"/>
    <property type="match status" value="1"/>
</dbReference>
<dbReference type="RefSeq" id="WP_350332328.1">
    <property type="nucleotide sequence ID" value="NZ_CP054719.1"/>
</dbReference>
<dbReference type="InterPro" id="IPR002197">
    <property type="entry name" value="HTH_Fis"/>
</dbReference>
<dbReference type="SUPFAM" id="SSF52172">
    <property type="entry name" value="CheY-like"/>
    <property type="match status" value="1"/>
</dbReference>
<dbReference type="Proteomes" id="UP000594001">
    <property type="component" value="Chromosome"/>
</dbReference>
<keyword evidence="3" id="KW-0067">ATP-binding</keyword>
<dbReference type="EMBL" id="CP054719">
    <property type="protein sequence ID" value="QOL19578.1"/>
    <property type="molecule type" value="Genomic_DNA"/>
</dbReference>
<dbReference type="PANTHER" id="PTHR32071">
    <property type="entry name" value="TRANSCRIPTIONAL REGULATORY PROTEIN"/>
    <property type="match status" value="1"/>
</dbReference>
<evidence type="ECO:0000256" key="5">
    <source>
        <dbReference type="ARBA" id="ARBA00023015"/>
    </source>
</evidence>
<dbReference type="InterPro" id="IPR011006">
    <property type="entry name" value="CheY-like_superfamily"/>
</dbReference>
<dbReference type="PROSITE" id="PS50045">
    <property type="entry name" value="SIGMA54_INTERACT_4"/>
    <property type="match status" value="1"/>
</dbReference>